<accession>A0A2M9YCQ4</accession>
<keyword evidence="1" id="KW-1133">Transmembrane helix</keyword>
<name>A0A2M9YCQ4_9LEPT</name>
<dbReference type="RefSeq" id="WP_100709873.1">
    <property type="nucleotide sequence ID" value="NZ_NPDR01000003.1"/>
</dbReference>
<proteinExistence type="predicted"/>
<keyword evidence="1" id="KW-0472">Membrane</keyword>
<dbReference type="Pfam" id="PF09490">
    <property type="entry name" value="CbtA"/>
    <property type="match status" value="1"/>
</dbReference>
<feature type="transmembrane region" description="Helical" evidence="1">
    <location>
        <begin position="203"/>
        <end position="221"/>
    </location>
</feature>
<feature type="transmembrane region" description="Helical" evidence="1">
    <location>
        <begin position="92"/>
        <end position="115"/>
    </location>
</feature>
<protein>
    <submittedName>
        <fullName evidence="2">Cobalt transporter</fullName>
    </submittedName>
</protein>
<dbReference type="EMBL" id="NPDR01000003">
    <property type="protein sequence ID" value="PJZ49299.1"/>
    <property type="molecule type" value="Genomic_DNA"/>
</dbReference>
<keyword evidence="1" id="KW-0812">Transmembrane</keyword>
<dbReference type="Proteomes" id="UP000231926">
    <property type="component" value="Unassembled WGS sequence"/>
</dbReference>
<sequence length="271" mass="30551">MPLRSGLSDLLRAGIFSGLVSGLVLGILVCVWNLPLILEAEKFESKSVSENSNISHIHTHSHTHGKTHSHTKAESNFSEEAENDKLWQKRNFGTLVGSILLGISFGVLVSLWVIFFPPSRFIEGPSLYKAITLSILFTTGGFLIFFGIPFLGLPPELPGRVSGSYDYPERQAWWYICVGSSLVGVLGFRVVLSYLKIHNLLKWSFALITVIFFVALPFYLGVPKISEDFAAPKELRIKFEYVTLLTNLIFWFLLSSLFFLFWKPRQVLGFK</sequence>
<evidence type="ECO:0000313" key="3">
    <source>
        <dbReference type="Proteomes" id="UP000231926"/>
    </source>
</evidence>
<organism evidence="2 3">
    <name type="scientific">Leptospira saintgironsiae</name>
    <dbReference type="NCBI Taxonomy" id="2023183"/>
    <lineage>
        <taxon>Bacteria</taxon>
        <taxon>Pseudomonadati</taxon>
        <taxon>Spirochaetota</taxon>
        <taxon>Spirochaetia</taxon>
        <taxon>Leptospirales</taxon>
        <taxon>Leptospiraceae</taxon>
        <taxon>Leptospira</taxon>
    </lineage>
</organism>
<evidence type="ECO:0000256" key="1">
    <source>
        <dbReference type="SAM" id="Phobius"/>
    </source>
</evidence>
<dbReference type="OrthoDB" id="322733at2"/>
<gene>
    <name evidence="2" type="ORF">CH362_08145</name>
</gene>
<dbReference type="InterPro" id="IPR012666">
    <property type="entry name" value="CbtA_put"/>
</dbReference>
<feature type="transmembrane region" description="Helical" evidence="1">
    <location>
        <begin position="241"/>
        <end position="262"/>
    </location>
</feature>
<evidence type="ECO:0000313" key="2">
    <source>
        <dbReference type="EMBL" id="PJZ49299.1"/>
    </source>
</evidence>
<comment type="caution">
    <text evidence="2">The sequence shown here is derived from an EMBL/GenBank/DDBJ whole genome shotgun (WGS) entry which is preliminary data.</text>
</comment>
<keyword evidence="3" id="KW-1185">Reference proteome</keyword>
<reference evidence="2 3" key="1">
    <citation type="submission" date="2017-07" db="EMBL/GenBank/DDBJ databases">
        <title>Leptospira spp. isolated from tropical soils.</title>
        <authorList>
            <person name="Thibeaux R."/>
            <person name="Iraola G."/>
            <person name="Ferres I."/>
            <person name="Bierque E."/>
            <person name="Girault D."/>
            <person name="Soupe-Gilbert M.-E."/>
            <person name="Picardeau M."/>
            <person name="Goarant C."/>
        </authorList>
    </citation>
    <scope>NUCLEOTIDE SEQUENCE [LARGE SCALE GENOMIC DNA]</scope>
    <source>
        <strain evidence="2 3">FH4-C-A2</strain>
    </source>
</reference>
<dbReference type="AlphaFoldDB" id="A0A2M9YCQ4"/>
<feature type="transmembrane region" description="Helical" evidence="1">
    <location>
        <begin position="127"/>
        <end position="152"/>
    </location>
</feature>
<feature type="transmembrane region" description="Helical" evidence="1">
    <location>
        <begin position="12"/>
        <end position="34"/>
    </location>
</feature>
<feature type="transmembrane region" description="Helical" evidence="1">
    <location>
        <begin position="172"/>
        <end position="191"/>
    </location>
</feature>